<organism evidence="1 2">
    <name type="scientific">Scophthalmus maximus</name>
    <name type="common">Turbot</name>
    <name type="synonym">Psetta maxima</name>
    <dbReference type="NCBI Taxonomy" id="52904"/>
    <lineage>
        <taxon>Eukaryota</taxon>
        <taxon>Metazoa</taxon>
        <taxon>Chordata</taxon>
        <taxon>Craniata</taxon>
        <taxon>Vertebrata</taxon>
        <taxon>Euteleostomi</taxon>
        <taxon>Actinopterygii</taxon>
        <taxon>Neopterygii</taxon>
        <taxon>Teleostei</taxon>
        <taxon>Neoteleostei</taxon>
        <taxon>Acanthomorphata</taxon>
        <taxon>Carangaria</taxon>
        <taxon>Pleuronectiformes</taxon>
        <taxon>Pleuronectoidei</taxon>
        <taxon>Scophthalmidae</taxon>
        <taxon>Scophthalmus</taxon>
    </lineage>
</organism>
<keyword evidence="2" id="KW-1185">Reference proteome</keyword>
<protein>
    <submittedName>
        <fullName evidence="1">Uncharacterized protein</fullName>
    </submittedName>
</protein>
<dbReference type="EMBL" id="CP026253">
    <property type="protein sequence ID" value="AWP10171.1"/>
    <property type="molecule type" value="Genomic_DNA"/>
</dbReference>
<gene>
    <name evidence="1" type="ORF">SMAX5B_014788</name>
</gene>
<proteinExistence type="predicted"/>
<evidence type="ECO:0000313" key="1">
    <source>
        <dbReference type="EMBL" id="AWP10171.1"/>
    </source>
</evidence>
<name>A0A2U9C0X5_SCOMX</name>
<reference evidence="1 2" key="1">
    <citation type="submission" date="2017-12" db="EMBL/GenBank/DDBJ databases">
        <title>Integrating genomic resources of turbot (Scophthalmus maximus) in depth evaluation of genetic and physical mapping variation across individuals.</title>
        <authorList>
            <person name="Martinez P."/>
        </authorList>
    </citation>
    <scope>NUCLEOTIDE SEQUENCE [LARGE SCALE GENOMIC DNA]</scope>
</reference>
<dbReference type="Proteomes" id="UP000246464">
    <property type="component" value="Chromosome 11"/>
</dbReference>
<evidence type="ECO:0000313" key="2">
    <source>
        <dbReference type="Proteomes" id="UP000246464"/>
    </source>
</evidence>
<sequence length="139" mass="15932">MTYSSTNLRTFSNMRQKSPVQTTSLRLGCCCCCCGLYCRGEHLQQNEGMLFGANGLEQVSAEDGVVGYVGRRRRHGCDRTVEEEEGCKPKKTKQQLPWRHEVCRTQSNHQRKTAETADQSCEWKSEHIRQRCFHLPCCA</sequence>
<accession>A0A2U9C0X5</accession>
<dbReference type="AlphaFoldDB" id="A0A2U9C0X5"/>